<dbReference type="SUPFAM" id="SSF53850">
    <property type="entry name" value="Periplasmic binding protein-like II"/>
    <property type="match status" value="1"/>
</dbReference>
<dbReference type="PROSITE" id="PS50931">
    <property type="entry name" value="HTH_LYSR"/>
    <property type="match status" value="1"/>
</dbReference>
<evidence type="ECO:0000259" key="5">
    <source>
        <dbReference type="PROSITE" id="PS50931"/>
    </source>
</evidence>
<evidence type="ECO:0000256" key="4">
    <source>
        <dbReference type="ARBA" id="ARBA00023163"/>
    </source>
</evidence>
<dbReference type="GeneID" id="92828442"/>
<sequence length="306" mass="35006">MDIPIDLKHLQTLLTLRKTGSLTRAAVALQLTQSALSHQIKQLEEHYSVTLFVRKTSPVQFTQAGERLLRLAETVLNAMEEANRDLYQFASGKHGALRVTLECHTCYSWLLPVMDEFRKKWSDIEIAILPGFQPDPVGLLLQNRADVAIVDEAEQTEMVSYSTLFKYEMVAIMANDHPLAHKPWLEAEDFRGQTLITYAVPEDRIDLCRKVLKPAGIPVQRRTTELTMGIVQQVASHRGIAALPIWAVSEYLDKKYVLAKSITQKKLMSEIWLASLTDNLDREYVHDFIHFIRQRCLRLLPDIQIT</sequence>
<dbReference type="Gene3D" id="3.40.190.10">
    <property type="entry name" value="Periplasmic binding protein-like II"/>
    <property type="match status" value="1"/>
</dbReference>
<dbReference type="PANTHER" id="PTHR30126">
    <property type="entry name" value="HTH-TYPE TRANSCRIPTIONAL REGULATOR"/>
    <property type="match status" value="1"/>
</dbReference>
<organism evidence="6 7">
    <name type="scientific">Atlantibacter hermannii NBRC 105704</name>
    <dbReference type="NCBI Taxonomy" id="1115512"/>
    <lineage>
        <taxon>Bacteria</taxon>
        <taxon>Pseudomonadati</taxon>
        <taxon>Pseudomonadota</taxon>
        <taxon>Gammaproteobacteria</taxon>
        <taxon>Enterobacterales</taxon>
        <taxon>Enterobacteriaceae</taxon>
        <taxon>Atlantibacter</taxon>
    </lineage>
</organism>
<feature type="domain" description="HTH lysR-type" evidence="5">
    <location>
        <begin position="5"/>
        <end position="62"/>
    </location>
</feature>
<dbReference type="PANTHER" id="PTHR30126:SF25">
    <property type="entry name" value="HTH-TYPE TRANSCRIPTIONAL REGULATOR METR"/>
    <property type="match status" value="1"/>
</dbReference>
<protein>
    <submittedName>
        <fullName evidence="6">Transcriptional regulator MetR</fullName>
    </submittedName>
</protein>
<reference evidence="6 7" key="1">
    <citation type="submission" date="2012-02" db="EMBL/GenBank/DDBJ databases">
        <title>Whole genome shotgun sequence of Escherichia hermannii NBRC 105704.</title>
        <authorList>
            <person name="Yoshida I."/>
            <person name="Hosoyama A."/>
            <person name="Tsuchikane K."/>
            <person name="Katsumata H."/>
            <person name="Yamazaki S."/>
            <person name="Fujita N."/>
        </authorList>
    </citation>
    <scope>NUCLEOTIDE SEQUENCE [LARGE SCALE GENOMIC DNA]</scope>
    <source>
        <strain evidence="6 7">NBRC 105704</strain>
    </source>
</reference>
<keyword evidence="2" id="KW-0805">Transcription regulation</keyword>
<evidence type="ECO:0000256" key="2">
    <source>
        <dbReference type="ARBA" id="ARBA00023015"/>
    </source>
</evidence>
<accession>H5V2G7</accession>
<keyword evidence="3" id="KW-0238">DNA-binding</keyword>
<dbReference type="Gene3D" id="1.10.10.10">
    <property type="entry name" value="Winged helix-like DNA-binding domain superfamily/Winged helix DNA-binding domain"/>
    <property type="match status" value="1"/>
</dbReference>
<keyword evidence="7" id="KW-1185">Reference proteome</keyword>
<evidence type="ECO:0000256" key="3">
    <source>
        <dbReference type="ARBA" id="ARBA00023125"/>
    </source>
</evidence>
<dbReference type="InterPro" id="IPR005119">
    <property type="entry name" value="LysR_subst-bd"/>
</dbReference>
<keyword evidence="4" id="KW-0804">Transcription</keyword>
<dbReference type="InterPro" id="IPR036388">
    <property type="entry name" value="WH-like_DNA-bd_sf"/>
</dbReference>
<dbReference type="SUPFAM" id="SSF46785">
    <property type="entry name" value="Winged helix' DNA-binding domain"/>
    <property type="match status" value="1"/>
</dbReference>
<dbReference type="InterPro" id="IPR036390">
    <property type="entry name" value="WH_DNA-bd_sf"/>
</dbReference>
<dbReference type="Proteomes" id="UP000010297">
    <property type="component" value="Unassembled WGS sequence"/>
</dbReference>
<dbReference type="GO" id="GO:0003700">
    <property type="term" value="F:DNA-binding transcription factor activity"/>
    <property type="evidence" value="ECO:0007669"/>
    <property type="project" value="InterPro"/>
</dbReference>
<gene>
    <name evidence="6" type="primary">metR</name>
    <name evidence="6" type="ORF">EH105704_05_01810</name>
</gene>
<dbReference type="RefSeq" id="WP_002435755.1">
    <property type="nucleotide sequence ID" value="NZ_BAFF01000005.1"/>
</dbReference>
<dbReference type="FunFam" id="1.10.10.10:FF:000001">
    <property type="entry name" value="LysR family transcriptional regulator"/>
    <property type="match status" value="1"/>
</dbReference>
<evidence type="ECO:0000313" key="6">
    <source>
        <dbReference type="EMBL" id="GAB52175.1"/>
    </source>
</evidence>
<dbReference type="GO" id="GO:0000976">
    <property type="term" value="F:transcription cis-regulatory region binding"/>
    <property type="evidence" value="ECO:0007669"/>
    <property type="project" value="TreeGrafter"/>
</dbReference>
<comment type="similarity">
    <text evidence="1">Belongs to the LysR transcriptional regulatory family.</text>
</comment>
<proteinExistence type="inferred from homology"/>
<comment type="caution">
    <text evidence="6">The sequence shown here is derived from an EMBL/GenBank/DDBJ whole genome shotgun (WGS) entry which is preliminary data.</text>
</comment>
<dbReference type="Pfam" id="PF03466">
    <property type="entry name" value="LysR_substrate"/>
    <property type="match status" value="1"/>
</dbReference>
<dbReference type="InterPro" id="IPR000847">
    <property type="entry name" value="LysR_HTH_N"/>
</dbReference>
<dbReference type="eggNOG" id="COG0583">
    <property type="taxonomic scope" value="Bacteria"/>
</dbReference>
<dbReference type="AlphaFoldDB" id="H5V2G7"/>
<dbReference type="EMBL" id="BAFF01000005">
    <property type="protein sequence ID" value="GAB52175.1"/>
    <property type="molecule type" value="Genomic_DNA"/>
</dbReference>
<evidence type="ECO:0000313" key="7">
    <source>
        <dbReference type="Proteomes" id="UP000010297"/>
    </source>
</evidence>
<dbReference type="PRINTS" id="PR00039">
    <property type="entry name" value="HTHLYSR"/>
</dbReference>
<evidence type="ECO:0000256" key="1">
    <source>
        <dbReference type="ARBA" id="ARBA00009437"/>
    </source>
</evidence>
<name>H5V2G7_ATLHE</name>
<dbReference type="Pfam" id="PF00126">
    <property type="entry name" value="HTH_1"/>
    <property type="match status" value="1"/>
</dbReference>